<evidence type="ECO:0000313" key="2">
    <source>
        <dbReference type="Proteomes" id="UP000324222"/>
    </source>
</evidence>
<dbReference type="Proteomes" id="UP000324222">
    <property type="component" value="Unassembled WGS sequence"/>
</dbReference>
<evidence type="ECO:0000313" key="1">
    <source>
        <dbReference type="EMBL" id="MPC62542.1"/>
    </source>
</evidence>
<dbReference type="EMBL" id="VSRR010019801">
    <property type="protein sequence ID" value="MPC62542.1"/>
    <property type="molecule type" value="Genomic_DNA"/>
</dbReference>
<name>A0A5B7GUN1_PORTR</name>
<gene>
    <name evidence="1" type="ORF">E2C01_056628</name>
</gene>
<dbReference type="AlphaFoldDB" id="A0A5B7GUN1"/>
<comment type="caution">
    <text evidence="1">The sequence shown here is derived from an EMBL/GenBank/DDBJ whole genome shotgun (WGS) entry which is preliminary data.</text>
</comment>
<accession>A0A5B7GUN1</accession>
<reference evidence="1 2" key="1">
    <citation type="submission" date="2019-05" db="EMBL/GenBank/DDBJ databases">
        <title>Another draft genome of Portunus trituberculatus and its Hox gene families provides insights of decapod evolution.</title>
        <authorList>
            <person name="Jeong J.-H."/>
            <person name="Song I."/>
            <person name="Kim S."/>
            <person name="Choi T."/>
            <person name="Kim D."/>
            <person name="Ryu S."/>
            <person name="Kim W."/>
        </authorList>
    </citation>
    <scope>NUCLEOTIDE SEQUENCE [LARGE SCALE GENOMIC DNA]</scope>
    <source>
        <tissue evidence="1">Muscle</tissue>
    </source>
</reference>
<organism evidence="1 2">
    <name type="scientific">Portunus trituberculatus</name>
    <name type="common">Swimming crab</name>
    <name type="synonym">Neptunus trituberculatus</name>
    <dbReference type="NCBI Taxonomy" id="210409"/>
    <lineage>
        <taxon>Eukaryota</taxon>
        <taxon>Metazoa</taxon>
        <taxon>Ecdysozoa</taxon>
        <taxon>Arthropoda</taxon>
        <taxon>Crustacea</taxon>
        <taxon>Multicrustacea</taxon>
        <taxon>Malacostraca</taxon>
        <taxon>Eumalacostraca</taxon>
        <taxon>Eucarida</taxon>
        <taxon>Decapoda</taxon>
        <taxon>Pleocyemata</taxon>
        <taxon>Brachyura</taxon>
        <taxon>Eubrachyura</taxon>
        <taxon>Portunoidea</taxon>
        <taxon>Portunidae</taxon>
        <taxon>Portuninae</taxon>
        <taxon>Portunus</taxon>
    </lineage>
</organism>
<keyword evidence="2" id="KW-1185">Reference proteome</keyword>
<sequence>MCRIPRCSAGPPESATLGTRHSRKVAHCTLLLTGASDVLSTSHHRHHYDCQNTNINYYTYTTTNSTANDNNKQRIDFRRVCGQVS</sequence>
<proteinExistence type="predicted"/>
<protein>
    <submittedName>
        <fullName evidence="1">Uncharacterized protein</fullName>
    </submittedName>
</protein>